<dbReference type="RefSeq" id="WP_202999825.1">
    <property type="nucleotide sequence ID" value="NZ_JADWYU010000130.1"/>
</dbReference>
<organism evidence="1 2">
    <name type="scientific">Frankia nepalensis</name>
    <dbReference type="NCBI Taxonomy" id="1836974"/>
    <lineage>
        <taxon>Bacteria</taxon>
        <taxon>Bacillati</taxon>
        <taxon>Actinomycetota</taxon>
        <taxon>Actinomycetes</taxon>
        <taxon>Frankiales</taxon>
        <taxon>Frankiaceae</taxon>
        <taxon>Frankia</taxon>
    </lineage>
</organism>
<comment type="caution">
    <text evidence="1">The sequence shown here is derived from an EMBL/GenBank/DDBJ whole genome shotgun (WGS) entry which is preliminary data.</text>
</comment>
<dbReference type="AlphaFoldDB" id="A0A937R9D3"/>
<dbReference type="EMBL" id="JAEACQ010000164">
    <property type="protein sequence ID" value="MBL7627816.1"/>
    <property type="molecule type" value="Genomic_DNA"/>
</dbReference>
<proteinExistence type="predicted"/>
<protein>
    <submittedName>
        <fullName evidence="1">Uncharacterized protein</fullName>
    </submittedName>
</protein>
<keyword evidence="2" id="KW-1185">Reference proteome</keyword>
<accession>A0A937R9D3</accession>
<evidence type="ECO:0000313" key="2">
    <source>
        <dbReference type="Proteomes" id="UP000604475"/>
    </source>
</evidence>
<gene>
    <name evidence="1" type="ORF">I7412_11665</name>
</gene>
<sequence length="293" mass="32675">MDLSSEVTGPFRWDLVTPDELGSLLDGVAEPDLWFLDALVECAGKVVARSGGGDLVFVGRSLDSMFDFLGGAFAGLPDRQRLDRLPLSFARTSWTDRGWVKRVLTDGDIARARDFLAALGVTPDSLARRSRPVTFVDVVWEGSTFTDVFELVRDWVDEERGSWAVVRRKLRFVGVTMRTKTSPNTWRWQQHAPWTGQLPASAVVNVSLSRGVWSYFGNSQTKLTRTFRPERWRAEADGPGRDERTRVALAEAVALVAHGRSRAGRHALARAIAGESTLSEPWLRTLVRQLNHG</sequence>
<evidence type="ECO:0000313" key="1">
    <source>
        <dbReference type="EMBL" id="MBL7627816.1"/>
    </source>
</evidence>
<name>A0A937R9D3_9ACTN</name>
<dbReference type="Proteomes" id="UP000604475">
    <property type="component" value="Unassembled WGS sequence"/>
</dbReference>
<reference evidence="1" key="1">
    <citation type="submission" date="2020-12" db="EMBL/GenBank/DDBJ databases">
        <title>Genomic characterization of non-nitrogen-fixing Frankia strains.</title>
        <authorList>
            <person name="Carlos-Shanley C."/>
            <person name="Guerra T."/>
            <person name="Hahn D."/>
        </authorList>
    </citation>
    <scope>NUCLEOTIDE SEQUENCE</scope>
    <source>
        <strain evidence="1">CN6</strain>
    </source>
</reference>